<protein>
    <recommendedName>
        <fullName evidence="6">RRM domain-containing protein</fullName>
    </recommendedName>
</protein>
<evidence type="ECO:0000256" key="1">
    <source>
        <dbReference type="ARBA" id="ARBA00004123"/>
    </source>
</evidence>
<proteinExistence type="predicted"/>
<dbReference type="InterPro" id="IPR044961">
    <property type="entry name" value="MS5/SDI1"/>
</dbReference>
<evidence type="ECO:0000256" key="5">
    <source>
        <dbReference type="PROSITE-ProRule" id="PRU00176"/>
    </source>
</evidence>
<dbReference type="AlphaFoldDB" id="A0AAU9J7A7"/>
<name>A0AAU9J7A7_9CILI</name>
<dbReference type="GO" id="GO:0003723">
    <property type="term" value="F:RNA binding"/>
    <property type="evidence" value="ECO:0007669"/>
    <property type="project" value="UniProtKB-UniRule"/>
</dbReference>
<evidence type="ECO:0000313" key="7">
    <source>
        <dbReference type="EMBL" id="CAG9320162.1"/>
    </source>
</evidence>
<dbReference type="PANTHER" id="PTHR36326">
    <property type="entry name" value="PROTEIN POLLENLESS 3-LIKE 2"/>
    <property type="match status" value="1"/>
</dbReference>
<keyword evidence="2" id="KW-0677">Repeat</keyword>
<gene>
    <name evidence="7" type="ORF">BSTOLATCC_MIC25397</name>
</gene>
<accession>A0AAU9J7A7</accession>
<keyword evidence="8" id="KW-1185">Reference proteome</keyword>
<evidence type="ECO:0000256" key="3">
    <source>
        <dbReference type="ARBA" id="ARBA00023054"/>
    </source>
</evidence>
<organism evidence="7 8">
    <name type="scientific">Blepharisma stoltei</name>
    <dbReference type="NCBI Taxonomy" id="1481888"/>
    <lineage>
        <taxon>Eukaryota</taxon>
        <taxon>Sar</taxon>
        <taxon>Alveolata</taxon>
        <taxon>Ciliophora</taxon>
        <taxon>Postciliodesmatophora</taxon>
        <taxon>Heterotrichea</taxon>
        <taxon>Heterotrichida</taxon>
        <taxon>Blepharismidae</taxon>
        <taxon>Blepharisma</taxon>
    </lineage>
</organism>
<keyword evidence="4" id="KW-0539">Nucleus</keyword>
<dbReference type="EMBL" id="CAJZBQ010000024">
    <property type="protein sequence ID" value="CAG9320162.1"/>
    <property type="molecule type" value="Genomic_DNA"/>
</dbReference>
<reference evidence="7" key="1">
    <citation type="submission" date="2021-09" db="EMBL/GenBank/DDBJ databases">
        <authorList>
            <consortium name="AG Swart"/>
            <person name="Singh M."/>
            <person name="Singh A."/>
            <person name="Seah K."/>
            <person name="Emmerich C."/>
        </authorList>
    </citation>
    <scope>NUCLEOTIDE SEQUENCE</scope>
    <source>
        <strain evidence="7">ATCC30299</strain>
    </source>
</reference>
<dbReference type="InterPro" id="IPR035979">
    <property type="entry name" value="RBD_domain_sf"/>
</dbReference>
<dbReference type="PANTHER" id="PTHR36326:SF7">
    <property type="entry name" value="PROTEIN POLLENLESS 3-LIKE 2"/>
    <property type="match status" value="1"/>
</dbReference>
<comment type="caution">
    <text evidence="7">The sequence shown here is derived from an EMBL/GenBank/DDBJ whole genome shotgun (WGS) entry which is preliminary data.</text>
</comment>
<dbReference type="InterPro" id="IPR012677">
    <property type="entry name" value="Nucleotide-bd_a/b_plait_sf"/>
</dbReference>
<dbReference type="Gene3D" id="3.30.70.330">
    <property type="match status" value="1"/>
</dbReference>
<dbReference type="GO" id="GO:0005634">
    <property type="term" value="C:nucleus"/>
    <property type="evidence" value="ECO:0007669"/>
    <property type="project" value="UniProtKB-SubCell"/>
</dbReference>
<sequence length="278" mass="31474">MKASSYWELAPSYPMSPLINPADPFRGEESFPIPKTETPYSWAKRAEYIEKNLEKAEFYYKMAIANGERVESAIKDLAGIFHQQGKTKSACDLLMAYRHLYMNDIARFDNLLLSLQKQIMPTGNSLNKCIKISGLPLNSNQESVKALFGDSFRIKEIRLTEELWQGKIVMIALIAFASHSAARKTVESYRFTEGYCLEWATLEGEVVGPINIKKKNTDFSYFAGGKVGNQLPDDVSEYTYFPESSFANSEDLVDDLLRTSILSYMGSESQVDFLKNPK</sequence>
<comment type="subcellular location">
    <subcellularLocation>
        <location evidence="1">Nucleus</location>
    </subcellularLocation>
</comment>
<dbReference type="InterPro" id="IPR000504">
    <property type="entry name" value="RRM_dom"/>
</dbReference>
<dbReference type="PROSITE" id="PS50102">
    <property type="entry name" value="RRM"/>
    <property type="match status" value="1"/>
</dbReference>
<keyword evidence="3" id="KW-0175">Coiled coil</keyword>
<evidence type="ECO:0000256" key="4">
    <source>
        <dbReference type="ARBA" id="ARBA00023242"/>
    </source>
</evidence>
<keyword evidence="5" id="KW-0694">RNA-binding</keyword>
<dbReference type="Proteomes" id="UP001162131">
    <property type="component" value="Unassembled WGS sequence"/>
</dbReference>
<dbReference type="SUPFAM" id="SSF54928">
    <property type="entry name" value="RNA-binding domain, RBD"/>
    <property type="match status" value="1"/>
</dbReference>
<evidence type="ECO:0000313" key="8">
    <source>
        <dbReference type="Proteomes" id="UP001162131"/>
    </source>
</evidence>
<evidence type="ECO:0000259" key="6">
    <source>
        <dbReference type="PROSITE" id="PS50102"/>
    </source>
</evidence>
<evidence type="ECO:0000256" key="2">
    <source>
        <dbReference type="ARBA" id="ARBA00022737"/>
    </source>
</evidence>
<feature type="domain" description="RRM" evidence="6">
    <location>
        <begin position="128"/>
        <end position="217"/>
    </location>
</feature>